<organism evidence="2 3">
    <name type="scientific">Salibacterium qingdaonense</name>
    <dbReference type="NCBI Taxonomy" id="266892"/>
    <lineage>
        <taxon>Bacteria</taxon>
        <taxon>Bacillati</taxon>
        <taxon>Bacillota</taxon>
        <taxon>Bacilli</taxon>
        <taxon>Bacillales</taxon>
        <taxon>Bacillaceae</taxon>
    </lineage>
</organism>
<evidence type="ECO:0000313" key="3">
    <source>
        <dbReference type="Proteomes" id="UP000199668"/>
    </source>
</evidence>
<dbReference type="RefSeq" id="WP_090927466.1">
    <property type="nucleotide sequence ID" value="NZ_FOTY01000018.1"/>
</dbReference>
<dbReference type="EMBL" id="FOTY01000018">
    <property type="protein sequence ID" value="SFM15866.1"/>
    <property type="molecule type" value="Genomic_DNA"/>
</dbReference>
<keyword evidence="3" id="KW-1185">Reference proteome</keyword>
<proteinExistence type="predicted"/>
<feature type="coiled-coil region" evidence="1">
    <location>
        <begin position="165"/>
        <end position="195"/>
    </location>
</feature>
<protein>
    <submittedName>
        <fullName evidence="2">Uncharacterized protein</fullName>
    </submittedName>
</protein>
<keyword evidence="1" id="KW-0175">Coiled coil</keyword>
<dbReference type="Proteomes" id="UP000199668">
    <property type="component" value="Unassembled WGS sequence"/>
</dbReference>
<gene>
    <name evidence="2" type="ORF">SAMN04488054_11862</name>
</gene>
<accession>A0A1I4NK70</accession>
<dbReference type="STRING" id="266892.SAMN04488054_11862"/>
<name>A0A1I4NK70_9BACI</name>
<evidence type="ECO:0000256" key="1">
    <source>
        <dbReference type="SAM" id="Coils"/>
    </source>
</evidence>
<reference evidence="2 3" key="1">
    <citation type="submission" date="2016-10" db="EMBL/GenBank/DDBJ databases">
        <authorList>
            <person name="de Groot N.N."/>
        </authorList>
    </citation>
    <scope>NUCLEOTIDE SEQUENCE [LARGE SCALE GENOMIC DNA]</scope>
    <source>
        <strain evidence="2 3">CGMCC 1.6134</strain>
    </source>
</reference>
<dbReference type="OrthoDB" id="1631118at2"/>
<evidence type="ECO:0000313" key="2">
    <source>
        <dbReference type="EMBL" id="SFM15866.1"/>
    </source>
</evidence>
<dbReference type="AlphaFoldDB" id="A0A1I4NK70"/>
<sequence>MNIFMVRSKPHGIERMDTFLEKNLIAVGWTSTGDLTHAGKEEIRSSLLSLGYEDQSLRTNLGLLNSFVNTMEVGDLVLIRKGETVHIGKVGEYSWREEFTDLFMAHTRSVTWITKVPFEQLNAKVQSLLKNIRSISKFKHNAEEAELQAYLDPTLRDNAGSSINKDLYDNTIEVLKDLMNNAEDEGTRLEAAKELMNHLRK</sequence>